<dbReference type="PANTHER" id="PTHR47320">
    <property type="entry name" value="BIFUNCTIONAL URIDYLYLTRANSFERASE/URIDYLYL-REMOVING ENZYME"/>
    <property type="match status" value="1"/>
</dbReference>
<gene>
    <name evidence="9" type="ORF">UFOPK1572_01090</name>
</gene>
<keyword evidence="1" id="KW-0808">Transferase</keyword>
<dbReference type="CDD" id="cd00077">
    <property type="entry name" value="HDc"/>
    <property type="match status" value="1"/>
</dbReference>
<dbReference type="GO" id="GO:0016787">
    <property type="term" value="F:hydrolase activity"/>
    <property type="evidence" value="ECO:0007669"/>
    <property type="project" value="UniProtKB-KW"/>
</dbReference>
<dbReference type="InterPro" id="IPR003607">
    <property type="entry name" value="HD/PDEase_dom"/>
</dbReference>
<evidence type="ECO:0000256" key="2">
    <source>
        <dbReference type="ARBA" id="ARBA00022695"/>
    </source>
</evidence>
<feature type="domain" description="HD" evidence="8">
    <location>
        <begin position="402"/>
        <end position="509"/>
    </location>
</feature>
<dbReference type="Gene3D" id="3.30.70.260">
    <property type="match status" value="1"/>
</dbReference>
<dbReference type="PIRSF" id="PIRSF006288">
    <property type="entry name" value="PII_uridyltransf"/>
    <property type="match status" value="1"/>
</dbReference>
<dbReference type="PROSITE" id="PS51831">
    <property type="entry name" value="HD"/>
    <property type="match status" value="1"/>
</dbReference>
<organism evidence="9">
    <name type="scientific">freshwater metagenome</name>
    <dbReference type="NCBI Taxonomy" id="449393"/>
    <lineage>
        <taxon>unclassified sequences</taxon>
        <taxon>metagenomes</taxon>
        <taxon>ecological metagenomes</taxon>
    </lineage>
</organism>
<feature type="domain" description="ACT" evidence="7">
    <location>
        <begin position="579"/>
        <end position="657"/>
    </location>
</feature>
<dbReference type="SUPFAM" id="SSF81301">
    <property type="entry name" value="Nucleotidyltransferase"/>
    <property type="match status" value="1"/>
</dbReference>
<accession>A0A6J6DQU1</accession>
<evidence type="ECO:0000256" key="4">
    <source>
        <dbReference type="ARBA" id="ARBA00022801"/>
    </source>
</evidence>
<keyword evidence="5" id="KW-0460">Magnesium</keyword>
<dbReference type="SUPFAM" id="SSF55021">
    <property type="entry name" value="ACT-like"/>
    <property type="match status" value="2"/>
</dbReference>
<dbReference type="InterPro" id="IPR002912">
    <property type="entry name" value="ACT_dom"/>
</dbReference>
<dbReference type="AlphaFoldDB" id="A0A6J6DQU1"/>
<dbReference type="CDD" id="cd05401">
    <property type="entry name" value="NT_GlnE_GlnD_like"/>
    <property type="match status" value="1"/>
</dbReference>
<dbReference type="PANTHER" id="PTHR47320:SF1">
    <property type="entry name" value="BIFUNCTIONAL URIDYLYLTRANSFERASE_URIDYLYL-REMOVING ENZYME"/>
    <property type="match status" value="1"/>
</dbReference>
<name>A0A6J6DQU1_9ZZZZ</name>
<evidence type="ECO:0000313" key="9">
    <source>
        <dbReference type="EMBL" id="CAB4565574.1"/>
    </source>
</evidence>
<feature type="domain" description="ACT" evidence="7">
    <location>
        <begin position="689"/>
        <end position="761"/>
    </location>
</feature>
<dbReference type="InterPro" id="IPR045865">
    <property type="entry name" value="ACT-like_dom_sf"/>
</dbReference>
<dbReference type="Gene3D" id="1.10.3090.10">
    <property type="entry name" value="cca-adding enzyme, domain 2"/>
    <property type="match status" value="1"/>
</dbReference>
<dbReference type="InterPro" id="IPR010043">
    <property type="entry name" value="UTase/UR"/>
</dbReference>
<keyword evidence="3" id="KW-0677">Repeat</keyword>
<evidence type="ECO:0000256" key="5">
    <source>
        <dbReference type="ARBA" id="ARBA00022842"/>
    </source>
</evidence>
<dbReference type="Gene3D" id="3.30.460.10">
    <property type="entry name" value="Beta Polymerase, domain 2"/>
    <property type="match status" value="1"/>
</dbReference>
<evidence type="ECO:0000256" key="3">
    <source>
        <dbReference type="ARBA" id="ARBA00022737"/>
    </source>
</evidence>
<keyword evidence="6" id="KW-0511">Multifunctional enzyme</keyword>
<keyword evidence="2" id="KW-0548">Nucleotidyltransferase</keyword>
<proteinExistence type="inferred from homology"/>
<sequence>MLNRNEVINDLSGRGLDVCQKLSDVTDEWLSALFNEAVTDEKKSGDIVLIAVGGYGRRELAPQSDLDVVLVHDSVKNIGDIASRLWYPIWDAGLKLGHAVRTPKETVKLCSTDLDTATSLVTARVIAGNHELGNKVIEEAAKSWQSKGRQWLIELHGRVRERHVQAGEVAFLLEPNIKEGLGGLRDIHTLHWAVKAGLDLLPGDEADLQHCNGVLLNVRVALHRHLGKPVDVLRLEDQRTVAELAGYATDDALMAAIASVGRRVAWIADEVWARLDPPAHSSPHPQSVAPGVHVINGEVHLDDNVNISQDPTLLLRVATAAARLEARIDRTSLDRLADNCPSWPDPWPAGASDDLVALLLEGPKAIPVLESLDQRNLLIRVLPEWEPVRSKPQRNAFHRYTVDRHLWQTIANAAELSEGVPRPDLLVLGALFHDLGKGYPGDHTEVGVELFSTIGPRMGLSDSDQAVISSLIDNHLLLADTATRRDLSDDATITMVAEKVKSALVLDLLHPLTEADSKATGPSAWSDWKAELIKVLVGRVRHVLGGGDMQEVMWRLFPDATVLELMGAGGISIRPEVDRITVVSPDTPGTFSKVAGVLSLSGLDVLGAEAHSDEQGMAASQFRVVPPPTGINWTPVVENLEKALSGRLALDSRLADRAATYRPRRATSAQAPSQPTVRFDDGASSNATFLEVRAPDAVGILYSITKAIADLGLDIRHARVLTLGNEVVDSFYVSAPGGGRITDVTYQQEISRAVLYAVTSR</sequence>
<keyword evidence="4" id="KW-0378">Hydrolase</keyword>
<protein>
    <submittedName>
        <fullName evidence="9">Unannotated protein</fullName>
    </submittedName>
</protein>
<dbReference type="SUPFAM" id="SSF81593">
    <property type="entry name" value="Nucleotidyltransferase substrate binding subunit/domain"/>
    <property type="match status" value="1"/>
</dbReference>
<dbReference type="InterPro" id="IPR006674">
    <property type="entry name" value="HD_domain"/>
</dbReference>
<dbReference type="SMART" id="SM00471">
    <property type="entry name" value="HDc"/>
    <property type="match status" value="1"/>
</dbReference>
<dbReference type="HAMAP" id="MF_00277">
    <property type="entry name" value="PII_uridylyl_transf"/>
    <property type="match status" value="1"/>
</dbReference>
<evidence type="ECO:0000259" key="8">
    <source>
        <dbReference type="PROSITE" id="PS51831"/>
    </source>
</evidence>
<dbReference type="Pfam" id="PF01966">
    <property type="entry name" value="HD"/>
    <property type="match status" value="1"/>
</dbReference>
<dbReference type="SUPFAM" id="SSF109604">
    <property type="entry name" value="HD-domain/PDEase-like"/>
    <property type="match status" value="1"/>
</dbReference>
<dbReference type="GO" id="GO:0008773">
    <property type="term" value="F:[protein-PII] uridylyltransferase activity"/>
    <property type="evidence" value="ECO:0007669"/>
    <property type="project" value="InterPro"/>
</dbReference>
<dbReference type="Pfam" id="PF08335">
    <property type="entry name" value="GlnD_UR_UTase"/>
    <property type="match status" value="1"/>
</dbReference>
<dbReference type="NCBIfam" id="NF002895">
    <property type="entry name" value="PRK03381.1"/>
    <property type="match status" value="1"/>
</dbReference>
<dbReference type="InterPro" id="IPR043519">
    <property type="entry name" value="NT_sf"/>
</dbReference>
<evidence type="ECO:0000256" key="1">
    <source>
        <dbReference type="ARBA" id="ARBA00022679"/>
    </source>
</evidence>
<dbReference type="EMBL" id="CAEZTC010000143">
    <property type="protein sequence ID" value="CAB4565574.1"/>
    <property type="molecule type" value="Genomic_DNA"/>
</dbReference>
<reference evidence="9" key="1">
    <citation type="submission" date="2020-05" db="EMBL/GenBank/DDBJ databases">
        <authorList>
            <person name="Chiriac C."/>
            <person name="Salcher M."/>
            <person name="Ghai R."/>
            <person name="Kavagutti S V."/>
        </authorList>
    </citation>
    <scope>NUCLEOTIDE SEQUENCE</scope>
</reference>
<evidence type="ECO:0000256" key="6">
    <source>
        <dbReference type="ARBA" id="ARBA00023268"/>
    </source>
</evidence>
<dbReference type="PROSITE" id="PS51671">
    <property type="entry name" value="ACT"/>
    <property type="match status" value="2"/>
</dbReference>
<evidence type="ECO:0000259" key="7">
    <source>
        <dbReference type="PROSITE" id="PS51671"/>
    </source>
</evidence>
<dbReference type="InterPro" id="IPR013546">
    <property type="entry name" value="PII_UdlTrfase/GS_AdlTrfase"/>
</dbReference>